<dbReference type="HOGENOM" id="CLU_528926_0_0_1"/>
<accession>A0A0D2E4V7</accession>
<protein>
    <submittedName>
        <fullName evidence="2">Uncharacterized protein</fullName>
    </submittedName>
</protein>
<feature type="compositionally biased region" description="Acidic residues" evidence="1">
    <location>
        <begin position="69"/>
        <end position="82"/>
    </location>
</feature>
<organism evidence="2 3">
    <name type="scientific">Phialophora macrospora</name>
    <dbReference type="NCBI Taxonomy" id="1851006"/>
    <lineage>
        <taxon>Eukaryota</taxon>
        <taxon>Fungi</taxon>
        <taxon>Dikarya</taxon>
        <taxon>Ascomycota</taxon>
        <taxon>Pezizomycotina</taxon>
        <taxon>Eurotiomycetes</taxon>
        <taxon>Chaetothyriomycetidae</taxon>
        <taxon>Chaetothyriales</taxon>
        <taxon>Herpotrichiellaceae</taxon>
        <taxon>Phialophora</taxon>
    </lineage>
</organism>
<evidence type="ECO:0000313" key="3">
    <source>
        <dbReference type="Proteomes" id="UP000054266"/>
    </source>
</evidence>
<evidence type="ECO:0000256" key="1">
    <source>
        <dbReference type="SAM" id="MobiDB-lite"/>
    </source>
</evidence>
<proteinExistence type="predicted"/>
<feature type="region of interest" description="Disordered" evidence="1">
    <location>
        <begin position="37"/>
        <end position="58"/>
    </location>
</feature>
<feature type="region of interest" description="Disordered" evidence="1">
    <location>
        <begin position="319"/>
        <end position="341"/>
    </location>
</feature>
<name>A0A0D2E4V7_9EURO</name>
<keyword evidence="3" id="KW-1185">Reference proteome</keyword>
<sequence>MLRSRSSHRRSDVAWHPEFTRRRNLNLRDLGKSYPEWRAESEAESPGEGVVPAQDALRDADIVSMYMMDDGEDGEDGEDSEDSEKSAAAHKVEEFCPKTTLGRLMTGGAGGGPSSKLVALFVERGLDGGIISERHNCGPKTAPQLYQGLREPRGQSNDTHPSDVRHRHVFLTDLDPWGICAIFGGAPRYHRNAIRSLIYRHLQPRPYIRVNIRPDGRRFEFEFHLHHTLTRHSNEPNVDTRRFAAKDTPLREYRNVSYLNLKANRRQTHRYEAQISYLLTGWDESTWDTYCIKDNYFKSGKGGESLKEIYEEVSQAADESVAIDPSTRCEPEPDTPTPDPRQKFLRTLRYNLKRVEVEYGRNTDRVCDSIRDYTLSEHDRQRPSERRPSDLKVHGLSTIEWITKVKDLSELFLMELSDLVDVTDGFLDAYQTLFTTDLCTPQVSKIRDILREMECLKKSLVNAITVCKSLDESEQNRLKQSSADAGRKAEFLSKFIYPVLITAGMFSMEKQVLPFKENTATFLCALLFIGLLIHLSYDWSWYRELVVSAADSVGLRRGAANSSPYDQSAEPAESRTPTSRWRRRDLQAAAPV</sequence>
<gene>
    <name evidence="2" type="ORF">PV04_05258</name>
</gene>
<feature type="region of interest" description="Disordered" evidence="1">
    <location>
        <begin position="558"/>
        <end position="592"/>
    </location>
</feature>
<dbReference type="EMBL" id="KN846958">
    <property type="protein sequence ID" value="KIW69377.1"/>
    <property type="molecule type" value="Genomic_DNA"/>
</dbReference>
<reference evidence="2 3" key="1">
    <citation type="submission" date="2015-01" db="EMBL/GenBank/DDBJ databases">
        <title>The Genome Sequence of Capronia semiimmersa CBS27337.</title>
        <authorList>
            <consortium name="The Broad Institute Genomics Platform"/>
            <person name="Cuomo C."/>
            <person name="de Hoog S."/>
            <person name="Gorbushina A."/>
            <person name="Stielow B."/>
            <person name="Teixiera M."/>
            <person name="Abouelleil A."/>
            <person name="Chapman S.B."/>
            <person name="Priest M."/>
            <person name="Young S.K."/>
            <person name="Wortman J."/>
            <person name="Nusbaum C."/>
            <person name="Birren B."/>
        </authorList>
    </citation>
    <scope>NUCLEOTIDE SEQUENCE [LARGE SCALE GENOMIC DNA]</scope>
    <source>
        <strain evidence="2 3">CBS 27337</strain>
    </source>
</reference>
<dbReference type="AlphaFoldDB" id="A0A0D2E4V7"/>
<dbReference type="Proteomes" id="UP000054266">
    <property type="component" value="Unassembled WGS sequence"/>
</dbReference>
<feature type="region of interest" description="Disordered" evidence="1">
    <location>
        <begin position="68"/>
        <end position="87"/>
    </location>
</feature>
<evidence type="ECO:0000313" key="2">
    <source>
        <dbReference type="EMBL" id="KIW69377.1"/>
    </source>
</evidence>
<dbReference type="STRING" id="5601.A0A0D2E4V7"/>